<dbReference type="AlphaFoldDB" id="A0A0S4IN34"/>
<evidence type="ECO:0000256" key="1">
    <source>
        <dbReference type="ARBA" id="ARBA00004141"/>
    </source>
</evidence>
<dbReference type="EMBL" id="CYKH01000159">
    <property type="protein sequence ID" value="CUE73928.1"/>
    <property type="molecule type" value="Genomic_DNA"/>
</dbReference>
<gene>
    <name evidence="6" type="ORF">BSAL_55510</name>
</gene>
<keyword evidence="7" id="KW-1185">Reference proteome</keyword>
<accession>A0A0S4IN34</accession>
<evidence type="ECO:0000313" key="6">
    <source>
        <dbReference type="EMBL" id="CUE73928.1"/>
    </source>
</evidence>
<dbReference type="VEuPathDB" id="TriTrypDB:BSAL_55510"/>
<proteinExistence type="predicted"/>
<evidence type="ECO:0000256" key="3">
    <source>
        <dbReference type="ARBA" id="ARBA00022989"/>
    </source>
</evidence>
<feature type="transmembrane region" description="Helical" evidence="5">
    <location>
        <begin position="42"/>
        <end position="65"/>
    </location>
</feature>
<evidence type="ECO:0000313" key="7">
    <source>
        <dbReference type="Proteomes" id="UP000051952"/>
    </source>
</evidence>
<dbReference type="PANTHER" id="PTHR28128:SF1">
    <property type="entry name" value="GOLGI APPARATUS MEMBRANE PROTEIN TVP15"/>
    <property type="match status" value="1"/>
</dbReference>
<reference evidence="7" key="1">
    <citation type="submission" date="2015-09" db="EMBL/GenBank/DDBJ databases">
        <authorList>
            <consortium name="Pathogen Informatics"/>
        </authorList>
    </citation>
    <scope>NUCLEOTIDE SEQUENCE [LARGE SCALE GENOMIC DNA]</scope>
    <source>
        <strain evidence="7">Lake Konstanz</strain>
    </source>
</reference>
<dbReference type="PANTHER" id="PTHR28128">
    <property type="entry name" value="GOLGI APPARATUS MEMBRANE PROTEIN TVP15"/>
    <property type="match status" value="1"/>
</dbReference>
<evidence type="ECO:0000256" key="5">
    <source>
        <dbReference type="SAM" id="Phobius"/>
    </source>
</evidence>
<sequence>MPLPLCFGPKTYQYVLKAAGLLGATASGFYTTYKIMWNFDDLRWAIVFCYLVFFNVMMISAELNLLAHRHFRRFGRFLTTFVGRAFFYIFIGGLMLDGTAGWVIGIYLMTLGFVNIVAQCMCSGEEASKVDAVQSTAI</sequence>
<keyword evidence="4 5" id="KW-0472">Membrane</keyword>
<dbReference type="InterPro" id="IPR013714">
    <property type="entry name" value="Golgi_TVP15"/>
</dbReference>
<comment type="subcellular location">
    <subcellularLocation>
        <location evidence="1">Membrane</location>
        <topology evidence="1">Multi-pass membrane protein</topology>
    </subcellularLocation>
</comment>
<evidence type="ECO:0000256" key="4">
    <source>
        <dbReference type="ARBA" id="ARBA00023136"/>
    </source>
</evidence>
<protein>
    <submittedName>
        <fullName evidence="6">COPI-associated protein, putative</fullName>
    </submittedName>
</protein>
<evidence type="ECO:0000256" key="2">
    <source>
        <dbReference type="ARBA" id="ARBA00022692"/>
    </source>
</evidence>
<keyword evidence="3 5" id="KW-1133">Transmembrane helix</keyword>
<dbReference type="OMA" id="HRWDSIR"/>
<dbReference type="Pfam" id="PF08507">
    <property type="entry name" value="COPI_assoc"/>
    <property type="match status" value="1"/>
</dbReference>
<dbReference type="OrthoDB" id="423534at2759"/>
<dbReference type="Proteomes" id="UP000051952">
    <property type="component" value="Unassembled WGS sequence"/>
</dbReference>
<keyword evidence="2 5" id="KW-0812">Transmembrane</keyword>
<organism evidence="6 7">
    <name type="scientific">Bodo saltans</name>
    <name type="common">Flagellated protozoan</name>
    <dbReference type="NCBI Taxonomy" id="75058"/>
    <lineage>
        <taxon>Eukaryota</taxon>
        <taxon>Discoba</taxon>
        <taxon>Euglenozoa</taxon>
        <taxon>Kinetoplastea</taxon>
        <taxon>Metakinetoplastina</taxon>
        <taxon>Eubodonida</taxon>
        <taxon>Bodonidae</taxon>
        <taxon>Bodo</taxon>
    </lineage>
</organism>
<name>A0A0S4IN34_BODSA</name>
<dbReference type="GO" id="GO:0016020">
    <property type="term" value="C:membrane"/>
    <property type="evidence" value="ECO:0007669"/>
    <property type="project" value="UniProtKB-SubCell"/>
</dbReference>